<evidence type="ECO:0000259" key="6">
    <source>
        <dbReference type="Pfam" id="PF00557"/>
    </source>
</evidence>
<dbReference type="EMBL" id="WKKI01000013">
    <property type="protein sequence ID" value="MRX72271.1"/>
    <property type="molecule type" value="Genomic_DNA"/>
</dbReference>
<dbReference type="Proteomes" id="UP000448867">
    <property type="component" value="Unassembled WGS sequence"/>
</dbReference>
<comment type="cofactor">
    <cofactor evidence="1">
        <name>Mn(2+)</name>
        <dbReference type="ChEBI" id="CHEBI:29035"/>
    </cofactor>
</comment>
<comment type="caution">
    <text evidence="8">The sequence shown here is derived from an EMBL/GenBank/DDBJ whole genome shotgun (WGS) entry which is preliminary data.</text>
</comment>
<name>A0A7X2IYR7_9BACI</name>
<comment type="similarity">
    <text evidence="2">Belongs to the peptidase M24B family.</text>
</comment>
<dbReference type="CDD" id="cd01092">
    <property type="entry name" value="APP-like"/>
    <property type="match status" value="1"/>
</dbReference>
<dbReference type="InterPro" id="IPR029149">
    <property type="entry name" value="Creatin/AminoP/Spt16_N"/>
</dbReference>
<dbReference type="AlphaFoldDB" id="A0A7X2IYR7"/>
<evidence type="ECO:0000313" key="9">
    <source>
        <dbReference type="Proteomes" id="UP000448867"/>
    </source>
</evidence>
<evidence type="ECO:0000256" key="4">
    <source>
        <dbReference type="ARBA" id="ARBA00022801"/>
    </source>
</evidence>
<proteinExistence type="inferred from homology"/>
<dbReference type="InterPro" id="IPR036005">
    <property type="entry name" value="Creatinase/aminopeptidase-like"/>
</dbReference>
<dbReference type="RefSeq" id="WP_154307424.1">
    <property type="nucleotide sequence ID" value="NZ_WKKI01000013.1"/>
</dbReference>
<dbReference type="Pfam" id="PF00557">
    <property type="entry name" value="Peptidase_M24"/>
    <property type="match status" value="1"/>
</dbReference>
<feature type="domain" description="Creatinase N-terminal" evidence="7">
    <location>
        <begin position="4"/>
        <end position="138"/>
    </location>
</feature>
<evidence type="ECO:0000256" key="1">
    <source>
        <dbReference type="ARBA" id="ARBA00001936"/>
    </source>
</evidence>
<dbReference type="PROSITE" id="PS00491">
    <property type="entry name" value="PROLINE_PEPTIDASE"/>
    <property type="match status" value="1"/>
</dbReference>
<evidence type="ECO:0000313" key="8">
    <source>
        <dbReference type="EMBL" id="MRX72271.1"/>
    </source>
</evidence>
<evidence type="ECO:0000256" key="3">
    <source>
        <dbReference type="ARBA" id="ARBA00022723"/>
    </source>
</evidence>
<dbReference type="PANTHER" id="PTHR46112">
    <property type="entry name" value="AMINOPEPTIDASE"/>
    <property type="match status" value="1"/>
</dbReference>
<gene>
    <name evidence="8" type="ORF">GJU40_08915</name>
</gene>
<dbReference type="SUPFAM" id="SSF55920">
    <property type="entry name" value="Creatinase/aminopeptidase"/>
    <property type="match status" value="1"/>
</dbReference>
<dbReference type="InterPro" id="IPR000587">
    <property type="entry name" value="Creatinase_N"/>
</dbReference>
<keyword evidence="3" id="KW-0479">Metal-binding</keyword>
<dbReference type="PRINTS" id="PR00599">
    <property type="entry name" value="MAPEPTIDASE"/>
</dbReference>
<dbReference type="InterPro" id="IPR001131">
    <property type="entry name" value="Peptidase_M24B_aminopep-P_CS"/>
</dbReference>
<organism evidence="8 9">
    <name type="scientific">Metabacillus lacus</name>
    <dbReference type="NCBI Taxonomy" id="1983721"/>
    <lineage>
        <taxon>Bacteria</taxon>
        <taxon>Bacillati</taxon>
        <taxon>Bacillota</taxon>
        <taxon>Bacilli</taxon>
        <taxon>Bacillales</taxon>
        <taxon>Bacillaceae</taxon>
        <taxon>Metabacillus</taxon>
    </lineage>
</organism>
<dbReference type="Pfam" id="PF01321">
    <property type="entry name" value="Creatinase_N"/>
    <property type="match status" value="1"/>
</dbReference>
<keyword evidence="5" id="KW-0464">Manganese</keyword>
<dbReference type="SUPFAM" id="SSF53092">
    <property type="entry name" value="Creatinase/prolidase N-terminal domain"/>
    <property type="match status" value="1"/>
</dbReference>
<reference evidence="8 9" key="1">
    <citation type="submission" date="2019-11" db="EMBL/GenBank/DDBJ databases">
        <title>Bacillus lacus genome.</title>
        <authorList>
            <person name="Allen C.J."/>
            <person name="Newman J.D."/>
        </authorList>
    </citation>
    <scope>NUCLEOTIDE SEQUENCE [LARGE SCALE GENOMIC DNA]</scope>
    <source>
        <strain evidence="8 9">KCTC 33946</strain>
    </source>
</reference>
<protein>
    <submittedName>
        <fullName evidence="8">M24 family metallopeptidase</fullName>
    </submittedName>
</protein>
<accession>A0A7X2IYR7</accession>
<evidence type="ECO:0000256" key="2">
    <source>
        <dbReference type="ARBA" id="ARBA00008766"/>
    </source>
</evidence>
<sequence>MAKRLKAVQKWLQQKDIPCAFISSTENVFYLTQFYTNPHERIMGVFVFQEEEPFFILPKMEQTQAKEAGWPYEIIGYEDHEDAWELAGSFLKKRSLKIDCVAVEKDHLSFSRAERLKEISGAGDFANVDSLLNELRMIKEEQEIEILRQAAKLADAGVEIGVSYLREGVTEMEVVAAIEYELKRKGIRSMSFSTMVLFGKKSGQPHGNPGLEVLAKGDLVLFDLGVVLDGYCSDITRTFAFGSVSEEQKEIYDTVLKAQKAALKASKPGTVLGDLDATARKVIDDAGYGEYFPHRLGHGLGINVHEYPSLAQNNKLMLKEGMVYTIEPGIYIPSIGGVRIEDDVLITKNAHETLTGYPKELQIIK</sequence>
<feature type="domain" description="Peptidase M24" evidence="6">
    <location>
        <begin position="145"/>
        <end position="348"/>
    </location>
</feature>
<keyword evidence="9" id="KW-1185">Reference proteome</keyword>
<dbReference type="GO" id="GO:0046872">
    <property type="term" value="F:metal ion binding"/>
    <property type="evidence" value="ECO:0007669"/>
    <property type="project" value="UniProtKB-KW"/>
</dbReference>
<dbReference type="InterPro" id="IPR000994">
    <property type="entry name" value="Pept_M24"/>
</dbReference>
<evidence type="ECO:0000259" key="7">
    <source>
        <dbReference type="Pfam" id="PF01321"/>
    </source>
</evidence>
<dbReference type="Gene3D" id="3.40.350.10">
    <property type="entry name" value="Creatinase/prolidase N-terminal domain"/>
    <property type="match status" value="1"/>
</dbReference>
<keyword evidence="4" id="KW-0378">Hydrolase</keyword>
<dbReference type="InterPro" id="IPR050659">
    <property type="entry name" value="Peptidase_M24B"/>
</dbReference>
<evidence type="ECO:0000256" key="5">
    <source>
        <dbReference type="ARBA" id="ARBA00023211"/>
    </source>
</evidence>
<dbReference type="FunFam" id="3.90.230.10:FF:000014">
    <property type="entry name" value="Aminopeptidase P family protein"/>
    <property type="match status" value="1"/>
</dbReference>
<dbReference type="GO" id="GO:0008235">
    <property type="term" value="F:metalloexopeptidase activity"/>
    <property type="evidence" value="ECO:0007669"/>
    <property type="project" value="UniProtKB-ARBA"/>
</dbReference>
<dbReference type="GO" id="GO:0004177">
    <property type="term" value="F:aminopeptidase activity"/>
    <property type="evidence" value="ECO:0007669"/>
    <property type="project" value="UniProtKB-ARBA"/>
</dbReference>
<dbReference type="InterPro" id="IPR001714">
    <property type="entry name" value="Pept_M24_MAP"/>
</dbReference>
<dbReference type="Gene3D" id="3.90.230.10">
    <property type="entry name" value="Creatinase/methionine aminopeptidase superfamily"/>
    <property type="match status" value="1"/>
</dbReference>
<dbReference type="OrthoDB" id="9806388at2"/>
<dbReference type="PANTHER" id="PTHR46112:SF10">
    <property type="entry name" value="DIPEPTIDASE YKVY-RELATED"/>
    <property type="match status" value="1"/>
</dbReference>